<comment type="caution">
    <text evidence="1">The sequence shown here is derived from an EMBL/GenBank/DDBJ whole genome shotgun (WGS) entry which is preliminary data.</text>
</comment>
<dbReference type="AlphaFoldDB" id="A0A177MAZ3"/>
<gene>
    <name evidence="1" type="ORF">A1332_02640</name>
</gene>
<name>A0A177MAZ3_METMH</name>
<organism evidence="1 2">
    <name type="scientific">Methylomonas methanica</name>
    <dbReference type="NCBI Taxonomy" id="421"/>
    <lineage>
        <taxon>Bacteria</taxon>
        <taxon>Pseudomonadati</taxon>
        <taxon>Pseudomonadota</taxon>
        <taxon>Gammaproteobacteria</taxon>
        <taxon>Methylococcales</taxon>
        <taxon>Methylococcaceae</taxon>
        <taxon>Methylomonas</taxon>
    </lineage>
</organism>
<proteinExistence type="predicted"/>
<evidence type="ECO:0000313" key="2">
    <source>
        <dbReference type="Proteomes" id="UP000078090"/>
    </source>
</evidence>
<dbReference type="EMBL" id="LUUG01000082">
    <property type="protein sequence ID" value="OAI02811.1"/>
    <property type="molecule type" value="Genomic_DNA"/>
</dbReference>
<dbReference type="InterPro" id="IPR012296">
    <property type="entry name" value="Nuclease_put_TT1808"/>
</dbReference>
<protein>
    <submittedName>
        <fullName evidence="1">Uncharacterized protein</fullName>
    </submittedName>
</protein>
<sequence length="72" mass="8214">MGEFRNHLKGTPCATFTTDIQERMGKDFVHPDVSVDYSKMARDEIFSTSPVIFAEVLSRFSRKSDATTKLLR</sequence>
<accession>A0A177MAZ3</accession>
<evidence type="ECO:0000313" key="1">
    <source>
        <dbReference type="EMBL" id="OAI02811.1"/>
    </source>
</evidence>
<dbReference type="RefSeq" id="WP_064009208.1">
    <property type="nucleotide sequence ID" value="NZ_LUUG01000082.1"/>
</dbReference>
<dbReference type="Gene3D" id="3.90.1570.10">
    <property type="entry name" value="tt1808, chain A"/>
    <property type="match status" value="1"/>
</dbReference>
<dbReference type="Proteomes" id="UP000078090">
    <property type="component" value="Unassembled WGS sequence"/>
</dbReference>
<reference evidence="1 2" key="1">
    <citation type="submission" date="2016-03" db="EMBL/GenBank/DDBJ databases">
        <authorList>
            <person name="Ploux O."/>
        </authorList>
    </citation>
    <scope>NUCLEOTIDE SEQUENCE [LARGE SCALE GENOMIC DNA]</scope>
    <source>
        <strain evidence="1 2">R-45363</strain>
    </source>
</reference>